<gene>
    <name evidence="3" type="ORF">SLS62_010230</name>
</gene>
<dbReference type="PROSITE" id="PS00973">
    <property type="entry name" value="USP_2"/>
    <property type="match status" value="1"/>
</dbReference>
<organism evidence="3 4">
    <name type="scientific">Diatrype stigma</name>
    <dbReference type="NCBI Taxonomy" id="117547"/>
    <lineage>
        <taxon>Eukaryota</taxon>
        <taxon>Fungi</taxon>
        <taxon>Dikarya</taxon>
        <taxon>Ascomycota</taxon>
        <taxon>Pezizomycotina</taxon>
        <taxon>Sordariomycetes</taxon>
        <taxon>Xylariomycetidae</taxon>
        <taxon>Xylariales</taxon>
        <taxon>Diatrypaceae</taxon>
        <taxon>Diatrype</taxon>
    </lineage>
</organism>
<feature type="compositionally biased region" description="Low complexity" evidence="1">
    <location>
        <begin position="44"/>
        <end position="55"/>
    </location>
</feature>
<feature type="domain" description="USP" evidence="2">
    <location>
        <begin position="1542"/>
        <end position="1867"/>
    </location>
</feature>
<dbReference type="CDD" id="cd02659">
    <property type="entry name" value="peptidase_C19C"/>
    <property type="match status" value="1"/>
</dbReference>
<dbReference type="InterPro" id="IPR001394">
    <property type="entry name" value="Peptidase_C19_UCH"/>
</dbReference>
<dbReference type="Gene3D" id="3.90.70.10">
    <property type="entry name" value="Cysteine proteinases"/>
    <property type="match status" value="1"/>
</dbReference>
<feature type="compositionally biased region" description="Acidic residues" evidence="1">
    <location>
        <begin position="1"/>
        <end position="10"/>
    </location>
</feature>
<dbReference type="GO" id="GO:0016579">
    <property type="term" value="P:protein deubiquitination"/>
    <property type="evidence" value="ECO:0007669"/>
    <property type="project" value="InterPro"/>
</dbReference>
<comment type="caution">
    <text evidence="3">The sequence shown here is derived from an EMBL/GenBank/DDBJ whole genome shotgun (WGS) entry which is preliminary data.</text>
</comment>
<proteinExistence type="predicted"/>
<name>A0AAN9UA85_9PEZI</name>
<dbReference type="GO" id="GO:0005829">
    <property type="term" value="C:cytosol"/>
    <property type="evidence" value="ECO:0007669"/>
    <property type="project" value="TreeGrafter"/>
</dbReference>
<dbReference type="InterPro" id="IPR021905">
    <property type="entry name" value="DUF3517"/>
</dbReference>
<keyword evidence="4" id="KW-1185">Reference proteome</keyword>
<dbReference type="FunFam" id="3.90.70.10:FF:000136">
    <property type="entry name" value="Ubiquitin C-terminal hydrolase, putative"/>
    <property type="match status" value="1"/>
</dbReference>
<accession>A0AAN9UA85</accession>
<feature type="compositionally biased region" description="Polar residues" evidence="1">
    <location>
        <begin position="26"/>
        <end position="38"/>
    </location>
</feature>
<dbReference type="Pfam" id="PF00443">
    <property type="entry name" value="UCH"/>
    <property type="match status" value="1"/>
</dbReference>
<dbReference type="GO" id="GO:0005634">
    <property type="term" value="C:nucleus"/>
    <property type="evidence" value="ECO:0007669"/>
    <property type="project" value="TreeGrafter"/>
</dbReference>
<dbReference type="Proteomes" id="UP001320420">
    <property type="component" value="Unassembled WGS sequence"/>
</dbReference>
<dbReference type="InterPro" id="IPR028889">
    <property type="entry name" value="USP"/>
</dbReference>
<evidence type="ECO:0000259" key="2">
    <source>
        <dbReference type="PROSITE" id="PS50235"/>
    </source>
</evidence>
<dbReference type="PROSITE" id="PS50235">
    <property type="entry name" value="USP_3"/>
    <property type="match status" value="1"/>
</dbReference>
<protein>
    <recommendedName>
        <fullName evidence="2">USP domain-containing protein</fullName>
    </recommendedName>
</protein>
<dbReference type="PANTHER" id="PTHR24006">
    <property type="entry name" value="UBIQUITIN CARBOXYL-TERMINAL HYDROLASE"/>
    <property type="match status" value="1"/>
</dbReference>
<dbReference type="InterPro" id="IPR038765">
    <property type="entry name" value="Papain-like_cys_pep_sf"/>
</dbReference>
<dbReference type="PANTHER" id="PTHR24006:SF827">
    <property type="entry name" value="UBIQUITIN CARBOXYL-TERMINAL HYDROLASE 34"/>
    <property type="match status" value="1"/>
</dbReference>
<dbReference type="InterPro" id="IPR050164">
    <property type="entry name" value="Peptidase_C19"/>
</dbReference>
<dbReference type="EMBL" id="JAKJXP020000121">
    <property type="protein sequence ID" value="KAK7744375.1"/>
    <property type="molecule type" value="Genomic_DNA"/>
</dbReference>
<dbReference type="Pfam" id="PF12030">
    <property type="entry name" value="DUF3517"/>
    <property type="match status" value="1"/>
</dbReference>
<evidence type="ECO:0000256" key="1">
    <source>
        <dbReference type="SAM" id="MobiDB-lite"/>
    </source>
</evidence>
<sequence>MKIDSPEPESEPVLPSTPARPEQPTEPVSSRVTLNLRNADSLEATPASPTSPTPAKFRPDIIKAGVEEAGVRMKQAIADEASSPLEPSHASPQVPVISIEDDDDDEIEAMHNEPEAMQFDDRQAAQLAAHLADFPYRAPAEATHDTLRRLINYFQHEPLEFEDVVQNLYSWISKIASYAHVEFYSVVMEAYLENRLFWQILPELLSQIVRRLGRFRVGGSRDLLRKLYLSAAKVSGVMVAIDCRTLSDVTEDSPEPDLLSPGFISFMATVIWDDNVVSGSVNGSASDFQDDAFKLLGAFRPGPAGYLVEVNRLLDLQRESMARFPKKMVDLLYKSSRFACMVTMHTCQRSSYPASSSQAITNRLKSNLECGLGFFEMASTTLAAIVEKSSNHLSADHTPNLLTHLSTILITVLRNGSESDIDGAKDLLEDHLKKHPEVPLGFTLEAIIQEWKLEIWCSLVRSRQMQLRVAAATCMCNELVALWKRYQDALERGEGDSDSRLVFLRYFSSYLVSTGIIEYILGSTCHPEITLESANIIGFLVVTQTYSPTHTDLWWQTVTSTQDPRIADALVRMMLKILHLFDLESLCYVCEKLDSLPIDGFNASMRDFCDKIIMGFQQKYNVQPMMFPTILYRLFLRLLQESSTYGSQSSIAFPDIQAYALGKLRDVISYAANPQARQEIFSSCVQDVAKKSRTTSGSLQALCLLTGPTLQLPSLVSEHDFARLLIDDLAATTSAAKAIGFSPVYAHPVNAARRRYIQKLIVEHGPTIDSDLGQRLWNLLVGTDVTCPEDRRVGWEDLITVLQRTRVGNPFLETCLQEYLPKLPRSCYCAGCLEFVREAIVPLANAPNGIILDDEGSLQTAGIELLWQMILSAPPQTIEDRAIGTLVNEIYVDSKSILSFPLHRARKVHFTLVRRCLQQLKLSALKLKAFSDGTASGDDEPMVIVATDDQQKEQELQFTRSLKVLKTLLRSVQSRSHFAAPDLRSLMLHSPSSVEGESAGLKYQSFDGDEQSDVKPLDIGLRNTVSCLLTSLREVTEFENYRLYYRGQPLTPLETDICKTIEDLDIRNGLILVKKEVGVATSPVRIRPGASPLDIEILSHFGDLWEYLSMEENLAGEIYQFLIRLPADDSILGVIENSTTTYRDLFPLGQPFKCLYALHALREYLATRRLKITVSQISTQNSEQQKKSATAEQEDALVKGLSLIIAAICDPEMVERCSSQDMRTALSFQLVDNYVQLLKESMAISSVSQLLSPTLQQRLLEILTGTLAAQPSQASLELIRRTFEAMLESCAKSQEFWSVFQGSSKVQDVTKELLLFDTRPVVRRSILKLISSKSHYNSGPSGVRAVDFAEMFWPTAWELLPRAVAEPFKCEEVLTLCLQLLRKLVEAESPKVDLPACLAECGGLLMSHTSTEDITHPERVDVISHGLITILYHGIRYMCTKGKMMRFTPSFSKRILSRHLFPPQYEDGPLVPHAVLHPQSRSMLYEIIFALVKNERTQLIVLLRDLERLTPYCNADDEEPYPYDLPQLFDRSKAIRSPCGYAGLRNLSNTCYLNSLFTQLFMNVSFRRFMLNIPVSNPRACQLLGETQSLFAALQDSRRRFIDPQVCVGQIVTYEETPLDIHNQMDVDEFYNLLFDRWESQMPSENTKKKLRSYYGGHLVQQVKSKECEHISERIEPFSAIQCDIKGKTTLEESLQAYVDGEIMEGENKYKCSECDRHVDAVKRACLKEIPDNLIFHLKRFEFNLKTLQRNKINDYFAFPAKIDMQPYTIEHLSGTDGSEPDVFELVGVLVHSGTAETGHYYSFIRERPNLNDKESWVEFNDDLVTSWDPTMIEGACFGGADFRPHFDTGGTYERVYSAYMLFYQRSSALKKEKDVLQTSGEAGPLRCDLPPRLATQVKEENWGIVQRHCLHDQSHIPFVHKVLTHVWGSECAQDDHRAENKAMQVALGHLDQVASRAKELPDFDCLKRTLNHVCHRCPQCCYAYFEYLHQRTEALRNLLQKNPESAVRQETAYMLITVLSSIKVNYAEDYGMLNAKDDDIRLLGQEETIIMQAVDMFSKLWETFHNTLRAWPEFFGTLTAFAQLGQLEAAALLEHDFLAKVIMIIYADLSFDLPLQYAKMLTTMSRRMATRPPNYDNIISLIDALLNVMDPKLEPALIPEQSCGRYVMASEGTLPFTVDEVNLLHREWGRNQAGGIFLEKLIQIDQNPVKTDSIITRLMGLSPLMARLVFTTLKVGISGGILGHMVSPYLRVAVTYCRNCTEPDLVRHLIRHISVQCKDLQNPEGRSFFEFQRDVFDENTGGAGESVEIQSLQNLSEWAPGLLGCIDRTLSCEVETFIQEKLLRHGPSPAFGDTNGGLERSRAMNQAARKLGIACLEYLRDTYVSRAAQAARETVLPLDKVIKVCEAYFNLEEDVDDELDGRFQELRDTVLESMNRLVVDELEEDGSEWENSVASSEQMESIADLGMQVERELYDGR</sequence>
<reference evidence="3 4" key="1">
    <citation type="submission" date="2024-02" db="EMBL/GenBank/DDBJ databases">
        <title>De novo assembly and annotation of 12 fungi associated with fruit tree decline syndrome in Ontario, Canada.</title>
        <authorList>
            <person name="Sulman M."/>
            <person name="Ellouze W."/>
            <person name="Ilyukhin E."/>
        </authorList>
    </citation>
    <scope>NUCLEOTIDE SEQUENCE [LARGE SCALE GENOMIC DNA]</scope>
    <source>
        <strain evidence="3 4">M11/M66-122</strain>
    </source>
</reference>
<feature type="region of interest" description="Disordered" evidence="1">
    <location>
        <begin position="1"/>
        <end position="60"/>
    </location>
</feature>
<evidence type="ECO:0000313" key="3">
    <source>
        <dbReference type="EMBL" id="KAK7744375.1"/>
    </source>
</evidence>
<dbReference type="SUPFAM" id="SSF54001">
    <property type="entry name" value="Cysteine proteinases"/>
    <property type="match status" value="1"/>
</dbReference>
<dbReference type="GO" id="GO:0004843">
    <property type="term" value="F:cysteine-type deubiquitinase activity"/>
    <property type="evidence" value="ECO:0007669"/>
    <property type="project" value="InterPro"/>
</dbReference>
<dbReference type="InterPro" id="IPR018200">
    <property type="entry name" value="USP_CS"/>
</dbReference>
<evidence type="ECO:0000313" key="4">
    <source>
        <dbReference type="Proteomes" id="UP001320420"/>
    </source>
</evidence>